<proteinExistence type="inferred from homology"/>
<dbReference type="InterPro" id="IPR002885">
    <property type="entry name" value="PPR_rpt"/>
</dbReference>
<organism evidence="13 14">
    <name type="scientific">Prorocentrum cordatum</name>
    <dbReference type="NCBI Taxonomy" id="2364126"/>
    <lineage>
        <taxon>Eukaryota</taxon>
        <taxon>Sar</taxon>
        <taxon>Alveolata</taxon>
        <taxon>Dinophyceae</taxon>
        <taxon>Prorocentrales</taxon>
        <taxon>Prorocentraceae</taxon>
        <taxon>Prorocentrum</taxon>
    </lineage>
</organism>
<keyword evidence="6 8" id="KW-0505">Motor protein</keyword>
<evidence type="ECO:0000313" key="13">
    <source>
        <dbReference type="EMBL" id="CAK0850731.1"/>
    </source>
</evidence>
<dbReference type="PROSITE" id="PS51375">
    <property type="entry name" value="PPR"/>
    <property type="match status" value="1"/>
</dbReference>
<feature type="binding site" evidence="8">
    <location>
        <begin position="160"/>
        <end position="167"/>
    </location>
    <ligand>
        <name>ATP</name>
        <dbReference type="ChEBI" id="CHEBI:30616"/>
    </ligand>
</feature>
<keyword evidence="3 10" id="KW-0493">Microtubule</keyword>
<dbReference type="SMART" id="SM00129">
    <property type="entry name" value="KISc"/>
    <property type="match status" value="1"/>
</dbReference>
<dbReference type="InterPro" id="IPR001752">
    <property type="entry name" value="Kinesin_motor_dom"/>
</dbReference>
<evidence type="ECO:0000256" key="11">
    <source>
        <dbReference type="SAM" id="MobiDB-lite"/>
    </source>
</evidence>
<dbReference type="InterPro" id="IPR019821">
    <property type="entry name" value="Kinesin_motor_CS"/>
</dbReference>
<evidence type="ECO:0000256" key="7">
    <source>
        <dbReference type="ARBA" id="ARBA00023212"/>
    </source>
</evidence>
<dbReference type="PRINTS" id="PR00380">
    <property type="entry name" value="KINESINHEAVY"/>
</dbReference>
<dbReference type="Pfam" id="PF00225">
    <property type="entry name" value="Kinesin"/>
    <property type="match status" value="1"/>
</dbReference>
<evidence type="ECO:0000256" key="2">
    <source>
        <dbReference type="ARBA" id="ARBA00022490"/>
    </source>
</evidence>
<evidence type="ECO:0000256" key="10">
    <source>
        <dbReference type="RuleBase" id="RU000394"/>
    </source>
</evidence>
<feature type="domain" description="Kinesin motor" evidence="12">
    <location>
        <begin position="90"/>
        <end position="422"/>
    </location>
</feature>
<evidence type="ECO:0000313" key="14">
    <source>
        <dbReference type="Proteomes" id="UP001189429"/>
    </source>
</evidence>
<evidence type="ECO:0000256" key="8">
    <source>
        <dbReference type="PROSITE-ProRule" id="PRU00283"/>
    </source>
</evidence>
<evidence type="ECO:0000256" key="4">
    <source>
        <dbReference type="ARBA" id="ARBA00022741"/>
    </source>
</evidence>
<feature type="region of interest" description="Disordered" evidence="11">
    <location>
        <begin position="322"/>
        <end position="345"/>
    </location>
</feature>
<gene>
    <name evidence="13" type="ORF">PCOR1329_LOCUS43047</name>
</gene>
<dbReference type="PROSITE" id="PS50067">
    <property type="entry name" value="KINESIN_MOTOR_2"/>
    <property type="match status" value="1"/>
</dbReference>
<dbReference type="InterPro" id="IPR027417">
    <property type="entry name" value="P-loop_NTPase"/>
</dbReference>
<dbReference type="SUPFAM" id="SSF52540">
    <property type="entry name" value="P-loop containing nucleoside triphosphate hydrolases"/>
    <property type="match status" value="1"/>
</dbReference>
<reference evidence="13" key="1">
    <citation type="submission" date="2023-10" db="EMBL/GenBank/DDBJ databases">
        <authorList>
            <person name="Chen Y."/>
            <person name="Shah S."/>
            <person name="Dougan E. K."/>
            <person name="Thang M."/>
            <person name="Chan C."/>
        </authorList>
    </citation>
    <scope>NUCLEOTIDE SEQUENCE [LARGE SCALE GENOMIC DNA]</scope>
</reference>
<dbReference type="PANTHER" id="PTHR47970">
    <property type="entry name" value="KINESIN-LIKE PROTEIN KIF11"/>
    <property type="match status" value="1"/>
</dbReference>
<keyword evidence="7" id="KW-0206">Cytoskeleton</keyword>
<keyword evidence="14" id="KW-1185">Reference proteome</keyword>
<protein>
    <recommendedName>
        <fullName evidence="10">Kinesin-like protein</fullName>
    </recommendedName>
</protein>
<evidence type="ECO:0000256" key="5">
    <source>
        <dbReference type="ARBA" id="ARBA00022840"/>
    </source>
</evidence>
<keyword evidence="5 8" id="KW-0067">ATP-binding</keyword>
<evidence type="ECO:0000259" key="12">
    <source>
        <dbReference type="PROSITE" id="PS50067"/>
    </source>
</evidence>
<dbReference type="Proteomes" id="UP001189429">
    <property type="component" value="Unassembled WGS sequence"/>
</dbReference>
<comment type="similarity">
    <text evidence="8 10">Belongs to the TRAFAC class myosin-kinesin ATPase superfamily. Kinesin family.</text>
</comment>
<sequence>MQGSARARRAILVKWRSRPKTRQEVSYNSGISACEKGEQWQRALALLSEMWEAKAKPDAILECQGVNRRCAGAAAVPSSPLCVQRKDEMQDNCFCLFRLSFRLFRLLSLSGADTRAFNKAGAAETEQEQLDMQEDVFDATLAPLVDEVLAGYEATAFAYGQTGTGKTYTMEGDLETDEGRGLVPRTAAAVIGALASEIYTEYSITCSYLEIYNEELSDLLAPVNQPAAKLDLKDVPGKGVCCMGLSEVPVESVDEILALVHRAQERRRVAETRVNARSSRSHCLFTMRVRCRRTVNGGEMENSGKLHLVDLAGSECAKTASGTADAAAGKAPPATPRGGETERERKNINQSLLTLGRVITALRDGSGRVPYRDSKLTRLLQDALGGRCKEGAFLRPAAAAAGLSACRRLLPLACALSSVGRTRPSEWG</sequence>
<keyword evidence="4 8" id="KW-0547">Nucleotide-binding</keyword>
<dbReference type="EMBL" id="CAUYUJ010015172">
    <property type="protein sequence ID" value="CAK0850731.1"/>
    <property type="molecule type" value="Genomic_DNA"/>
</dbReference>
<keyword evidence="2" id="KW-0963">Cytoplasm</keyword>
<evidence type="ECO:0000256" key="1">
    <source>
        <dbReference type="ARBA" id="ARBA00004245"/>
    </source>
</evidence>
<evidence type="ECO:0000256" key="6">
    <source>
        <dbReference type="ARBA" id="ARBA00023175"/>
    </source>
</evidence>
<comment type="subcellular location">
    <subcellularLocation>
        <location evidence="1">Cytoplasm</location>
        <location evidence="1">Cytoskeleton</location>
    </subcellularLocation>
</comment>
<dbReference type="PANTHER" id="PTHR47970:SF12">
    <property type="entry name" value="KINESIN FAMILY MEMBER 11"/>
    <property type="match status" value="1"/>
</dbReference>
<feature type="compositionally biased region" description="Low complexity" evidence="11">
    <location>
        <begin position="322"/>
        <end position="338"/>
    </location>
</feature>
<name>A0ABN9TX81_9DINO</name>
<evidence type="ECO:0000256" key="3">
    <source>
        <dbReference type="ARBA" id="ARBA00022701"/>
    </source>
</evidence>
<dbReference type="InterPro" id="IPR047149">
    <property type="entry name" value="KIF11-like"/>
</dbReference>
<dbReference type="CDD" id="cd00106">
    <property type="entry name" value="KISc"/>
    <property type="match status" value="1"/>
</dbReference>
<dbReference type="InterPro" id="IPR036961">
    <property type="entry name" value="Kinesin_motor_dom_sf"/>
</dbReference>
<feature type="repeat" description="PPR" evidence="9">
    <location>
        <begin position="23"/>
        <end position="57"/>
    </location>
</feature>
<comment type="caution">
    <text evidence="13">The sequence shown here is derived from an EMBL/GenBank/DDBJ whole genome shotgun (WGS) entry which is preliminary data.</text>
</comment>
<dbReference type="PROSITE" id="PS00411">
    <property type="entry name" value="KINESIN_MOTOR_1"/>
    <property type="match status" value="1"/>
</dbReference>
<evidence type="ECO:0000256" key="9">
    <source>
        <dbReference type="PROSITE-ProRule" id="PRU00708"/>
    </source>
</evidence>
<accession>A0ABN9TX81</accession>
<dbReference type="Gene3D" id="3.40.850.10">
    <property type="entry name" value="Kinesin motor domain"/>
    <property type="match status" value="1"/>
</dbReference>